<dbReference type="SUPFAM" id="SSF46689">
    <property type="entry name" value="Homeodomain-like"/>
    <property type="match status" value="1"/>
</dbReference>
<dbReference type="GO" id="GO:0008289">
    <property type="term" value="F:lipid binding"/>
    <property type="evidence" value="ECO:0007669"/>
    <property type="project" value="InterPro"/>
</dbReference>
<dbReference type="InterPro" id="IPR057993">
    <property type="entry name" value="HD-Zip_IV_C"/>
</dbReference>
<reference evidence="14 15" key="1">
    <citation type="journal article" date="2013" name="Front. Plant Sci.">
        <title>The Reference Genome of the Halophytic Plant Eutrema salsugineum.</title>
        <authorList>
            <person name="Yang R."/>
            <person name="Jarvis D.E."/>
            <person name="Chen H."/>
            <person name="Beilstein M.A."/>
            <person name="Grimwood J."/>
            <person name="Jenkins J."/>
            <person name="Shu S."/>
            <person name="Prochnik S."/>
            <person name="Xin M."/>
            <person name="Ma C."/>
            <person name="Schmutz J."/>
            <person name="Wing R.A."/>
            <person name="Mitchell-Olds T."/>
            <person name="Schumaker K.S."/>
            <person name="Wang X."/>
        </authorList>
    </citation>
    <scope>NUCLEOTIDE SEQUENCE [LARGE SCALE GENOMIC DNA]</scope>
</reference>
<protein>
    <recommendedName>
        <fullName evidence="16">Homeobox domain-containing protein</fullName>
    </recommendedName>
</protein>
<dbReference type="GO" id="GO:0003677">
    <property type="term" value="F:DNA binding"/>
    <property type="evidence" value="ECO:0007669"/>
    <property type="project" value="UniProtKB-UniRule"/>
</dbReference>
<name>V4MP31_EUTSA</name>
<keyword evidence="4" id="KW-0175">Coiled coil</keyword>
<accession>V4MP31</accession>
<comment type="similarity">
    <text evidence="2">Belongs to the HD-ZIP homeobox family. Class IV subfamily.</text>
</comment>
<dbReference type="Gene3D" id="1.10.10.60">
    <property type="entry name" value="Homeodomain-like"/>
    <property type="match status" value="1"/>
</dbReference>
<gene>
    <name evidence="14" type="ORF">EUTSA_v10024265mg</name>
</gene>
<evidence type="ECO:0000256" key="6">
    <source>
        <dbReference type="ARBA" id="ARBA00023155"/>
    </source>
</evidence>
<evidence type="ECO:0000256" key="7">
    <source>
        <dbReference type="ARBA" id="ARBA00023163"/>
    </source>
</evidence>
<evidence type="ECO:0000256" key="11">
    <source>
        <dbReference type="SAM" id="MobiDB-lite"/>
    </source>
</evidence>
<dbReference type="Proteomes" id="UP000030689">
    <property type="component" value="Unassembled WGS sequence"/>
</dbReference>
<dbReference type="InterPro" id="IPR042160">
    <property type="entry name" value="HD-Zip_IV"/>
</dbReference>
<evidence type="ECO:0000256" key="5">
    <source>
        <dbReference type="ARBA" id="ARBA00023125"/>
    </source>
</evidence>
<feature type="region of interest" description="Disordered" evidence="11">
    <location>
        <begin position="1"/>
        <end position="51"/>
    </location>
</feature>
<dbReference type="Gramene" id="ESQ54753">
    <property type="protein sequence ID" value="ESQ54753"/>
    <property type="gene ID" value="EUTSA_v10024265mg"/>
</dbReference>
<evidence type="ECO:0000256" key="8">
    <source>
        <dbReference type="ARBA" id="ARBA00023242"/>
    </source>
</evidence>
<evidence type="ECO:0000256" key="3">
    <source>
        <dbReference type="ARBA" id="ARBA00023015"/>
    </source>
</evidence>
<dbReference type="InterPro" id="IPR002913">
    <property type="entry name" value="START_lipid-bd_dom"/>
</dbReference>
<dbReference type="OrthoDB" id="6159439at2759"/>
<keyword evidence="7" id="KW-0804">Transcription</keyword>
<keyword evidence="3" id="KW-0805">Transcription regulation</keyword>
<evidence type="ECO:0000256" key="9">
    <source>
        <dbReference type="PROSITE-ProRule" id="PRU00108"/>
    </source>
</evidence>
<keyword evidence="5 9" id="KW-0238">DNA-binding</keyword>
<dbReference type="AlphaFoldDB" id="V4MP31"/>
<comment type="subcellular location">
    <subcellularLocation>
        <location evidence="1 9 10">Nucleus</location>
    </subcellularLocation>
</comment>
<evidence type="ECO:0000256" key="10">
    <source>
        <dbReference type="RuleBase" id="RU000682"/>
    </source>
</evidence>
<dbReference type="KEGG" id="eus:EUTSA_v10024265mg"/>
<dbReference type="CDD" id="cd00086">
    <property type="entry name" value="homeodomain"/>
    <property type="match status" value="1"/>
</dbReference>
<dbReference type="InterPro" id="IPR009057">
    <property type="entry name" value="Homeodomain-like_sf"/>
</dbReference>
<keyword evidence="15" id="KW-1185">Reference proteome</keyword>
<keyword evidence="6 9" id="KW-0371">Homeobox</keyword>
<dbReference type="InterPro" id="IPR001356">
    <property type="entry name" value="HD"/>
</dbReference>
<feature type="compositionally biased region" description="Polar residues" evidence="11">
    <location>
        <begin position="365"/>
        <end position="376"/>
    </location>
</feature>
<feature type="compositionally biased region" description="Acidic residues" evidence="11">
    <location>
        <begin position="1"/>
        <end position="10"/>
    </location>
</feature>
<dbReference type="SMART" id="SM00234">
    <property type="entry name" value="START"/>
    <property type="match status" value="1"/>
</dbReference>
<dbReference type="PROSITE" id="PS50848">
    <property type="entry name" value="START"/>
    <property type="match status" value="1"/>
</dbReference>
<organism evidence="14 15">
    <name type="scientific">Eutrema salsugineum</name>
    <name type="common">Saltwater cress</name>
    <name type="synonym">Sisymbrium salsugineum</name>
    <dbReference type="NCBI Taxonomy" id="72664"/>
    <lineage>
        <taxon>Eukaryota</taxon>
        <taxon>Viridiplantae</taxon>
        <taxon>Streptophyta</taxon>
        <taxon>Embryophyta</taxon>
        <taxon>Tracheophyta</taxon>
        <taxon>Spermatophyta</taxon>
        <taxon>Magnoliopsida</taxon>
        <taxon>eudicotyledons</taxon>
        <taxon>Gunneridae</taxon>
        <taxon>Pentapetalae</taxon>
        <taxon>rosids</taxon>
        <taxon>malvids</taxon>
        <taxon>Brassicales</taxon>
        <taxon>Brassicaceae</taxon>
        <taxon>Eutremeae</taxon>
        <taxon>Eutrema</taxon>
    </lineage>
</organism>
<evidence type="ECO:0000313" key="15">
    <source>
        <dbReference type="Proteomes" id="UP000030689"/>
    </source>
</evidence>
<keyword evidence="8 9" id="KW-0539">Nucleus</keyword>
<evidence type="ECO:0000256" key="1">
    <source>
        <dbReference type="ARBA" id="ARBA00004123"/>
    </source>
</evidence>
<dbReference type="PANTHER" id="PTHR45654">
    <property type="entry name" value="HOMEOBOX-LEUCINE ZIPPER PROTEIN MERISTEM L1"/>
    <property type="match status" value="1"/>
</dbReference>
<feature type="region of interest" description="Disordered" evidence="11">
    <location>
        <begin position="357"/>
        <end position="381"/>
    </location>
</feature>
<feature type="domain" description="START" evidence="13">
    <location>
        <begin position="632"/>
        <end position="864"/>
    </location>
</feature>
<dbReference type="Pfam" id="PF25797">
    <property type="entry name" value="PDF2_C"/>
    <property type="match status" value="1"/>
</dbReference>
<sequence>MNGQEDDFDVDQYLNPNYIGGAEDHEGDDNIGAMTGGDDQAGGATRKNTRHTRQQIQELENFFNENPLPTEEQKEELGRMLNLETKQIRIWFQTRRVQAKKRHENEVLRQEHDMLQGEHNHLKRKLIDCSCNLCDGPADFGTVNYVVQQLMHANARIKQDRNKAKRIAVRERTPFWSGQPLALPSSPLPLLNKNSTFLVGESSSSLVFSNEGRNALPECESVGESSFMNERSPFLVGSSNVVQPPSSLMISTQARNALPELTWSGETSIMNGSSTFLASPPVEHPSLMIHDQERNAVQELDSGGDTLMMDERSKFFDRPPVDQPSTSSLMISDPGRNIVQELDSGRETMMNERSTFFDRPPVEEPSSSLWISSPGTNAAPELESECDTSIMNNKRSIFSIGSPVEEPSSSLWISSPGRNAPPELDSGPENSMVNESLIFSMDAIVEQPSPLMISSPERDAPPELDSARETSMVNERLIFSTGALVEHTSSPLIISSPERDAPPELDSGGEPAMMNERSIFSIGALVEHPYSPLLISSPERDAPPELDSGPETWMMNESLIFSIGSPVENHSFPLVISSPESDASPELNLGGEPARTNERSIFSIGSPVEEPSSALVIYSPGRNAPQELSETWTINKETLVECATMAMTELLMLGQTNSAYWTIDLSSNRENLNYEQYQSKFKNGSVTPLGYVMEASRETGLVLMDSLALVKILTTDKWVNVFAPIVSVASTHRVIPSGSGGPRNGSLKLVEAEFQVISPLVPKRQVKFLRYCKMLRDDLWVIVDVTPRMQDLRFLPDGGSKRLPSGVIIEDLKNGSSKVTWIEQAEYDESEIPLIYQPLVGSGIGLGAKRWLTTLQRYCENLKTLSSVNVAQVYQGLSADAATEIVKLAQRMTVNYYSGITDSSPRKWRIINVENDEEGQEKNVRLMSRKNVCVRGEHTGLVLNVATSVWFPVNQQTMFDFLTNPNLRDKWDLLATETYFEEKIKIQKSRSREHYVSLLQFAEGVEDGPAVLQETWNDASGALLVFAPLEEQSVKGLMRGGDSYSMPILPSGFSILPDGGDTEDADELGEGCLLTIGYQFLFTKNLTTEEVDQEFLNAAKELIAFTIDNIKSAFNIPA</sequence>
<dbReference type="SUPFAM" id="SSF55961">
    <property type="entry name" value="Bet v1-like"/>
    <property type="match status" value="2"/>
</dbReference>
<dbReference type="Pfam" id="PF00046">
    <property type="entry name" value="Homeodomain"/>
    <property type="match status" value="1"/>
</dbReference>
<proteinExistence type="inferred from homology"/>
<dbReference type="Pfam" id="PF01852">
    <property type="entry name" value="START"/>
    <property type="match status" value="1"/>
</dbReference>
<feature type="DNA-binding region" description="Homeobox" evidence="9">
    <location>
        <begin position="44"/>
        <end position="103"/>
    </location>
</feature>
<evidence type="ECO:0000256" key="4">
    <source>
        <dbReference type="ARBA" id="ARBA00023054"/>
    </source>
</evidence>
<dbReference type="PROSITE" id="PS50071">
    <property type="entry name" value="HOMEOBOX_2"/>
    <property type="match status" value="1"/>
</dbReference>
<dbReference type="SMART" id="SM00389">
    <property type="entry name" value="HOX"/>
    <property type="match status" value="1"/>
</dbReference>
<evidence type="ECO:0000259" key="12">
    <source>
        <dbReference type="PROSITE" id="PS50071"/>
    </source>
</evidence>
<feature type="domain" description="Homeobox" evidence="12">
    <location>
        <begin position="42"/>
        <end position="102"/>
    </location>
</feature>
<dbReference type="PANTHER" id="PTHR45654:SF42">
    <property type="entry name" value="HOMEOBOX-LEUCINE ZIPPER PROTEIN HDG6"/>
    <property type="match status" value="1"/>
</dbReference>
<dbReference type="eggNOG" id="ENOG502QWUC">
    <property type="taxonomic scope" value="Eukaryota"/>
</dbReference>
<evidence type="ECO:0008006" key="16">
    <source>
        <dbReference type="Google" id="ProtNLM"/>
    </source>
</evidence>
<evidence type="ECO:0000313" key="14">
    <source>
        <dbReference type="EMBL" id="ESQ54753.1"/>
    </source>
</evidence>
<evidence type="ECO:0000256" key="2">
    <source>
        <dbReference type="ARBA" id="ARBA00006789"/>
    </source>
</evidence>
<dbReference type="EMBL" id="KI517384">
    <property type="protein sequence ID" value="ESQ54753.1"/>
    <property type="molecule type" value="Genomic_DNA"/>
</dbReference>
<evidence type="ECO:0000259" key="13">
    <source>
        <dbReference type="PROSITE" id="PS50848"/>
    </source>
</evidence>
<dbReference type="CDD" id="cd08875">
    <property type="entry name" value="START_ArGLABRA2_like"/>
    <property type="match status" value="1"/>
</dbReference>
<dbReference type="GO" id="GO:0005634">
    <property type="term" value="C:nucleus"/>
    <property type="evidence" value="ECO:0007669"/>
    <property type="project" value="UniProtKB-SubCell"/>
</dbReference>